<evidence type="ECO:0000313" key="3">
    <source>
        <dbReference type="EMBL" id="AWJ63980.1"/>
    </source>
</evidence>
<feature type="compositionally biased region" description="Low complexity" evidence="1">
    <location>
        <begin position="324"/>
        <end position="335"/>
    </location>
</feature>
<sequence>MIKHILSYLSLKSLLLFFSKFSFGRIFTPYFRAFLRVFFSDRKTAFLLRVFGSFFGVFRLLNAMLGPLIFINLYSYKGLSSIPASMLAFLSLLKKEFNEAIDRYFPNHPHFSLPGTFSKTMDNINHTVSDVIHHSPVATDIAYNIAKEVKKVEHFSESKFESLRKLYSQYKPSWDWFPFFKAEETYSLFSDWKFYLGMLFLLGVGYWFFGESIRSGISNGLPSNPFKRDDDHGRPGNFQTPQRASGSNDVDVEAQHLATPGSEYRRTWPSKFYGYLQDRFPWGKPSVARDNPALQHSDLPSAPTHEPTNSKGKFTEAWVNPEGSSSSAIQQISPSVGRRKGASQAQETLETYRRDSLEEERTFGDWSESVNTVANFSIWDYIRPKLIPPRPSHDPNFVDVFEQARVRSTKYDPDMNTFAGRNVYISQDENGFTPDDKNEQALLGLINKDWSKTAPLPFVEPDSDTESDYGDVPPSLTDDNSSIVDDNSSIGDTTDSGLSDVCGTFWD</sequence>
<keyword evidence="2" id="KW-0472">Membrane</keyword>
<organism evidence="3">
    <name type="scientific">Ganoderma calidophilum</name>
    <dbReference type="NCBI Taxonomy" id="2026244"/>
    <lineage>
        <taxon>Eukaryota</taxon>
        <taxon>Fungi</taxon>
        <taxon>Dikarya</taxon>
        <taxon>Basidiomycota</taxon>
        <taxon>Agaricomycotina</taxon>
        <taxon>Agaricomycetes</taxon>
        <taxon>Polyporales</taxon>
        <taxon>Polyporaceae</taxon>
        <taxon>Ganoderma</taxon>
    </lineage>
</organism>
<geneLocation type="mitochondrion" evidence="3"/>
<feature type="region of interest" description="Disordered" evidence="1">
    <location>
        <begin position="454"/>
        <end position="495"/>
    </location>
</feature>
<feature type="transmembrane region" description="Helical" evidence="2">
    <location>
        <begin position="44"/>
        <end position="61"/>
    </location>
</feature>
<evidence type="ECO:0000256" key="2">
    <source>
        <dbReference type="SAM" id="Phobius"/>
    </source>
</evidence>
<dbReference type="GeneID" id="36953386"/>
<gene>
    <name evidence="3" type="primary">orf507</name>
</gene>
<dbReference type="RefSeq" id="YP_009493185.1">
    <property type="nucleotide sequence ID" value="NC_037938.1"/>
</dbReference>
<proteinExistence type="predicted"/>
<accession>A0A2S1WBK2</accession>
<feature type="region of interest" description="Disordered" evidence="1">
    <location>
        <begin position="224"/>
        <end position="250"/>
    </location>
</feature>
<keyword evidence="3" id="KW-0496">Mitochondrion</keyword>
<protein>
    <submittedName>
        <fullName evidence="3">Uncharacterized protein</fullName>
    </submittedName>
</protein>
<feature type="transmembrane region" description="Helical" evidence="2">
    <location>
        <begin position="192"/>
        <end position="209"/>
    </location>
</feature>
<keyword evidence="2" id="KW-1133">Transmembrane helix</keyword>
<evidence type="ECO:0000256" key="1">
    <source>
        <dbReference type="SAM" id="MobiDB-lite"/>
    </source>
</evidence>
<keyword evidence="2" id="KW-0812">Transmembrane</keyword>
<reference evidence="3" key="1">
    <citation type="journal article" date="2019" name="Int. J. Biol. Macromol.">
        <title>The complete mitochondrial genomes of five important medicinal Ganoderma species: Features, evolution, and phylogeny.</title>
        <authorList>
            <person name="Li Q."/>
            <person name="Xiang D."/>
            <person name="Wan Y."/>
            <person name="Wu Q."/>
            <person name="Wu X."/>
            <person name="Ma C."/>
            <person name="Song Y."/>
            <person name="Zhao G."/>
            <person name="Huang W."/>
        </authorList>
    </citation>
    <scope>NUCLEOTIDE SEQUENCE</scope>
</reference>
<feature type="compositionally biased region" description="Low complexity" evidence="1">
    <location>
        <begin position="478"/>
        <end position="490"/>
    </location>
</feature>
<dbReference type="EMBL" id="MH252535">
    <property type="protein sequence ID" value="AWJ63980.1"/>
    <property type="molecule type" value="Genomic_DNA"/>
</dbReference>
<feature type="compositionally biased region" description="Polar residues" evidence="1">
    <location>
        <begin position="237"/>
        <end position="248"/>
    </location>
</feature>
<name>A0A2S1WBK2_9APHY</name>
<dbReference type="AlphaFoldDB" id="A0A2S1WBK2"/>
<feature type="region of interest" description="Disordered" evidence="1">
    <location>
        <begin position="286"/>
        <end position="348"/>
    </location>
</feature>